<sequence>MALAMDTARGGRQLTTTDGAWVYNNTTCPATGSVDSGKAWWFLDQASADYKTMQTEYMYWAVTSKFGMHDSTSGRTKADSEWLSQYKS</sequence>
<organism evidence="2">
    <name type="scientific">marine metagenome</name>
    <dbReference type="NCBI Taxonomy" id="408172"/>
    <lineage>
        <taxon>unclassified sequences</taxon>
        <taxon>metagenomes</taxon>
        <taxon>ecological metagenomes</taxon>
    </lineage>
</organism>
<gene>
    <name evidence="2" type="ORF">METZ01_LOCUS228685</name>
</gene>
<reference evidence="2" key="1">
    <citation type="submission" date="2018-05" db="EMBL/GenBank/DDBJ databases">
        <authorList>
            <person name="Lanie J.A."/>
            <person name="Ng W.-L."/>
            <person name="Kazmierczak K.M."/>
            <person name="Andrzejewski T.M."/>
            <person name="Davidsen T.M."/>
            <person name="Wayne K.J."/>
            <person name="Tettelin H."/>
            <person name="Glass J.I."/>
            <person name="Rusch D."/>
            <person name="Podicherti R."/>
            <person name="Tsui H.-C.T."/>
            <person name="Winkler M.E."/>
        </authorList>
    </citation>
    <scope>NUCLEOTIDE SEQUENCE</scope>
</reference>
<name>A0A382GNT9_9ZZZZ</name>
<dbReference type="EMBL" id="UINC01056150">
    <property type="protein sequence ID" value="SVB75831.1"/>
    <property type="molecule type" value="Genomic_DNA"/>
</dbReference>
<protein>
    <submittedName>
        <fullName evidence="2">Uncharacterized protein</fullName>
    </submittedName>
</protein>
<accession>A0A382GNT9</accession>
<feature type="region of interest" description="Disordered" evidence="1">
    <location>
        <begin position="68"/>
        <end position="88"/>
    </location>
</feature>
<evidence type="ECO:0000256" key="1">
    <source>
        <dbReference type="SAM" id="MobiDB-lite"/>
    </source>
</evidence>
<dbReference type="AlphaFoldDB" id="A0A382GNT9"/>
<proteinExistence type="predicted"/>
<evidence type="ECO:0000313" key="2">
    <source>
        <dbReference type="EMBL" id="SVB75831.1"/>
    </source>
</evidence>